<dbReference type="PANTHER" id="PTHR14493:SF50">
    <property type="entry name" value="RING FINGER PROTEIN UNKEMPT"/>
    <property type="match status" value="1"/>
</dbReference>
<reference evidence="5" key="2">
    <citation type="journal article" date="2018" name="BMC Genomics">
        <title>A manually annotated Actinidia chinensis var. chinensis (kiwifruit) genome highlights the challenges associated with draft genomes and gene prediction in plants.</title>
        <authorList>
            <person name="Pilkington S.M."/>
            <person name="Crowhurst R."/>
            <person name="Hilario E."/>
            <person name="Nardozza S."/>
            <person name="Fraser L."/>
            <person name="Peng Y."/>
            <person name="Gunaseelan K."/>
            <person name="Simpson R."/>
            <person name="Tahir J."/>
            <person name="Deroles S.C."/>
            <person name="Templeton K."/>
            <person name="Luo Z."/>
            <person name="Davy M."/>
            <person name="Cheng C."/>
            <person name="McNeilage M."/>
            <person name="Scaglione D."/>
            <person name="Liu Y."/>
            <person name="Zhang Q."/>
            <person name="Datson P."/>
            <person name="De Silva N."/>
            <person name="Gardiner S.E."/>
            <person name="Bassett H."/>
            <person name="Chagne D."/>
            <person name="McCallum J."/>
            <person name="Dzierzon H."/>
            <person name="Deng C."/>
            <person name="Wang Y.Y."/>
            <person name="Barron L."/>
            <person name="Manako K."/>
            <person name="Bowen J."/>
            <person name="Foster T.M."/>
            <person name="Erridge Z.A."/>
            <person name="Tiffin H."/>
            <person name="Waite C.N."/>
            <person name="Davies K.M."/>
            <person name="Grierson E.P."/>
            <person name="Laing W.A."/>
            <person name="Kirk R."/>
            <person name="Chen X."/>
            <person name="Wood M."/>
            <person name="Montefiori M."/>
            <person name="Brummell D.A."/>
            <person name="Schwinn K.E."/>
            <person name="Catanach A."/>
            <person name="Fullerton C."/>
            <person name="Li D."/>
            <person name="Meiyalaghan S."/>
            <person name="Nieuwenhuizen N."/>
            <person name="Read N."/>
            <person name="Prakash R."/>
            <person name="Hunter D."/>
            <person name="Zhang H."/>
            <person name="McKenzie M."/>
            <person name="Knabel M."/>
            <person name="Harris A."/>
            <person name="Allan A.C."/>
            <person name="Gleave A."/>
            <person name="Chen A."/>
            <person name="Janssen B.J."/>
            <person name="Plunkett B."/>
            <person name="Ampomah-Dwamena C."/>
            <person name="Voogd C."/>
            <person name="Leif D."/>
            <person name="Lafferty D."/>
            <person name="Souleyre E.J.F."/>
            <person name="Varkonyi-Gasic E."/>
            <person name="Gambi F."/>
            <person name="Hanley J."/>
            <person name="Yao J.L."/>
            <person name="Cheung J."/>
            <person name="David K.M."/>
            <person name="Warren B."/>
            <person name="Marsh K."/>
            <person name="Snowden K.C."/>
            <person name="Lin-Wang K."/>
            <person name="Brian L."/>
            <person name="Martinez-Sanchez M."/>
            <person name="Wang M."/>
            <person name="Ileperuma N."/>
            <person name="Macnee N."/>
            <person name="Campin R."/>
            <person name="McAtee P."/>
            <person name="Drummond R.S.M."/>
            <person name="Espley R.V."/>
            <person name="Ireland H.S."/>
            <person name="Wu R."/>
            <person name="Atkinson R.G."/>
            <person name="Karunairetnam S."/>
            <person name="Bulley S."/>
            <person name="Chunkath S."/>
            <person name="Hanley Z."/>
            <person name="Storey R."/>
            <person name="Thrimawithana A.H."/>
            <person name="Thomson S."/>
            <person name="David C."/>
            <person name="Testolin R."/>
            <person name="Huang H."/>
            <person name="Hellens R.P."/>
            <person name="Schaffer R.J."/>
        </authorList>
    </citation>
    <scope>NUCLEOTIDE SEQUENCE [LARGE SCALE GENOMIC DNA]</scope>
    <source>
        <strain evidence="5">cv. Red5</strain>
    </source>
</reference>
<keyword evidence="2" id="KW-0863">Zinc-finger</keyword>
<dbReference type="Gene3D" id="1.25.40.20">
    <property type="entry name" value="Ankyrin repeat-containing domain"/>
    <property type="match status" value="1"/>
</dbReference>
<evidence type="ECO:0000256" key="1">
    <source>
        <dbReference type="ARBA" id="ARBA00022723"/>
    </source>
</evidence>
<dbReference type="Proteomes" id="UP000241394">
    <property type="component" value="Chromosome LG3"/>
</dbReference>
<evidence type="ECO:0000313" key="4">
    <source>
        <dbReference type="EMBL" id="PSS32692.1"/>
    </source>
</evidence>
<dbReference type="PANTHER" id="PTHR14493">
    <property type="entry name" value="UNKEMPT FAMILY MEMBER"/>
    <property type="match status" value="1"/>
</dbReference>
<name>A0A2R6RRP6_ACTCC</name>
<dbReference type="AlphaFoldDB" id="A0A2R6RRP6"/>
<sequence>MAFTQNQAINIGTACTTDDLTRFAVVAQGCDINAELIWVGRRIGISGFHTIHRTPLMLAASYGSVNVAERILNTPGVDVNRYSSTDNLTALDCLLVYEPLLPRSDAIHRMLLDCGAQYRHPADPGGYVHNTYIHTVRHDNDLDPLGWRFETANFMGLKYKMRRCLYGNRCLGKNRCPYLHDWDRERRRNLREHYYCSDPCFFYPHCNNPGCEFAHGDCERKFHPDQLRTRVCVEKMMCRTKACSYYHNWVEYIHVWRRQPPTFTLDLMPSSSGH</sequence>
<dbReference type="InterPro" id="IPR036770">
    <property type="entry name" value="Ankyrin_rpt-contain_sf"/>
</dbReference>
<dbReference type="EMBL" id="NKQK01000003">
    <property type="protein sequence ID" value="PSS32692.1"/>
    <property type="molecule type" value="Genomic_DNA"/>
</dbReference>
<dbReference type="InterPro" id="IPR002110">
    <property type="entry name" value="Ankyrin_rpt"/>
</dbReference>
<dbReference type="GO" id="GO:0008270">
    <property type="term" value="F:zinc ion binding"/>
    <property type="evidence" value="ECO:0007669"/>
    <property type="project" value="UniProtKB-KW"/>
</dbReference>
<evidence type="ECO:0000256" key="2">
    <source>
        <dbReference type="ARBA" id="ARBA00022771"/>
    </source>
</evidence>
<keyword evidence="5" id="KW-1185">Reference proteome</keyword>
<gene>
    <name evidence="4" type="ORF">CEY00_Acc02992</name>
</gene>
<reference evidence="4 5" key="1">
    <citation type="submission" date="2017-07" db="EMBL/GenBank/DDBJ databases">
        <title>An improved, manually edited Actinidia chinensis var. chinensis (kiwifruit) genome highlights the challenges associated with draft genomes and gene prediction in plants.</title>
        <authorList>
            <person name="Pilkington S."/>
            <person name="Crowhurst R."/>
            <person name="Hilario E."/>
            <person name="Nardozza S."/>
            <person name="Fraser L."/>
            <person name="Peng Y."/>
            <person name="Gunaseelan K."/>
            <person name="Simpson R."/>
            <person name="Tahir J."/>
            <person name="Deroles S."/>
            <person name="Templeton K."/>
            <person name="Luo Z."/>
            <person name="Davy M."/>
            <person name="Cheng C."/>
            <person name="Mcneilage M."/>
            <person name="Scaglione D."/>
            <person name="Liu Y."/>
            <person name="Zhang Q."/>
            <person name="Datson P."/>
            <person name="De Silva N."/>
            <person name="Gardiner S."/>
            <person name="Bassett H."/>
            <person name="Chagne D."/>
            <person name="Mccallum J."/>
            <person name="Dzierzon H."/>
            <person name="Deng C."/>
            <person name="Wang Y.-Y."/>
            <person name="Barron N."/>
            <person name="Manako K."/>
            <person name="Bowen J."/>
            <person name="Foster T."/>
            <person name="Erridge Z."/>
            <person name="Tiffin H."/>
            <person name="Waite C."/>
            <person name="Davies K."/>
            <person name="Grierson E."/>
            <person name="Laing W."/>
            <person name="Kirk R."/>
            <person name="Chen X."/>
            <person name="Wood M."/>
            <person name="Montefiori M."/>
            <person name="Brummell D."/>
            <person name="Schwinn K."/>
            <person name="Catanach A."/>
            <person name="Fullerton C."/>
            <person name="Li D."/>
            <person name="Meiyalaghan S."/>
            <person name="Nieuwenhuizen N."/>
            <person name="Read N."/>
            <person name="Prakash R."/>
            <person name="Hunter D."/>
            <person name="Zhang H."/>
            <person name="Mckenzie M."/>
            <person name="Knabel M."/>
            <person name="Harris A."/>
            <person name="Allan A."/>
            <person name="Chen A."/>
            <person name="Janssen B."/>
            <person name="Plunkett B."/>
            <person name="Dwamena C."/>
            <person name="Voogd C."/>
            <person name="Leif D."/>
            <person name="Lafferty D."/>
            <person name="Souleyre E."/>
            <person name="Varkonyi-Gasic E."/>
            <person name="Gambi F."/>
            <person name="Hanley J."/>
            <person name="Yao J.-L."/>
            <person name="Cheung J."/>
            <person name="David K."/>
            <person name="Warren B."/>
            <person name="Marsh K."/>
            <person name="Snowden K."/>
            <person name="Lin-Wang K."/>
            <person name="Brian L."/>
            <person name="Martinez-Sanchez M."/>
            <person name="Wang M."/>
            <person name="Ileperuma N."/>
            <person name="Macnee N."/>
            <person name="Campin R."/>
            <person name="Mcatee P."/>
            <person name="Drummond R."/>
            <person name="Espley R."/>
            <person name="Ireland H."/>
            <person name="Wu R."/>
            <person name="Atkinson R."/>
            <person name="Karunairetnam S."/>
            <person name="Bulley S."/>
            <person name="Chunkath S."/>
            <person name="Hanley Z."/>
            <person name="Storey R."/>
            <person name="Thrimawithana A."/>
            <person name="Thomson S."/>
            <person name="David C."/>
            <person name="Testolin R."/>
        </authorList>
    </citation>
    <scope>NUCLEOTIDE SEQUENCE [LARGE SCALE GENOMIC DNA]</scope>
    <source>
        <strain evidence="5">cv. Red5</strain>
        <tissue evidence="4">Young leaf</tissue>
    </source>
</reference>
<dbReference type="InParanoid" id="A0A2R6RRP6"/>
<dbReference type="SUPFAM" id="SSF48403">
    <property type="entry name" value="Ankyrin repeat"/>
    <property type="match status" value="1"/>
</dbReference>
<accession>A0A2R6RRP6</accession>
<keyword evidence="3" id="KW-0862">Zinc</keyword>
<protein>
    <submittedName>
        <fullName evidence="4">Zinc finger CCCH domain-containing protein</fullName>
    </submittedName>
</protein>
<proteinExistence type="predicted"/>
<evidence type="ECO:0000256" key="3">
    <source>
        <dbReference type="ARBA" id="ARBA00022833"/>
    </source>
</evidence>
<comment type="caution">
    <text evidence="4">The sequence shown here is derived from an EMBL/GenBank/DDBJ whole genome shotgun (WGS) entry which is preliminary data.</text>
</comment>
<keyword evidence="1" id="KW-0479">Metal-binding</keyword>
<dbReference type="Pfam" id="PF13606">
    <property type="entry name" value="Ank_3"/>
    <property type="match status" value="1"/>
</dbReference>
<dbReference type="OrthoDB" id="20534at2759"/>
<organism evidence="4 5">
    <name type="scientific">Actinidia chinensis var. chinensis</name>
    <name type="common">Chinese soft-hair kiwi</name>
    <dbReference type="NCBI Taxonomy" id="1590841"/>
    <lineage>
        <taxon>Eukaryota</taxon>
        <taxon>Viridiplantae</taxon>
        <taxon>Streptophyta</taxon>
        <taxon>Embryophyta</taxon>
        <taxon>Tracheophyta</taxon>
        <taxon>Spermatophyta</taxon>
        <taxon>Magnoliopsida</taxon>
        <taxon>eudicotyledons</taxon>
        <taxon>Gunneridae</taxon>
        <taxon>Pentapetalae</taxon>
        <taxon>asterids</taxon>
        <taxon>Ericales</taxon>
        <taxon>Actinidiaceae</taxon>
        <taxon>Actinidia</taxon>
    </lineage>
</organism>
<evidence type="ECO:0000313" key="5">
    <source>
        <dbReference type="Proteomes" id="UP000241394"/>
    </source>
</evidence>
<dbReference type="InterPro" id="IPR045234">
    <property type="entry name" value="Unkempt-like"/>
</dbReference>
<dbReference type="Gramene" id="PSS32692">
    <property type="protein sequence ID" value="PSS32692"/>
    <property type="gene ID" value="CEY00_Acc02992"/>
</dbReference>